<dbReference type="InterPro" id="IPR050699">
    <property type="entry name" value="RNA-DNA_Helicase"/>
</dbReference>
<dbReference type="SUPFAM" id="SSF52540">
    <property type="entry name" value="P-loop containing nucleoside triphosphate hydrolases"/>
    <property type="match status" value="2"/>
</dbReference>
<dbReference type="PANTHER" id="PTHR12131">
    <property type="entry name" value="ATP-DEPENDENT RNA AND DNA HELICASE"/>
    <property type="match status" value="1"/>
</dbReference>
<dbReference type="PANTHER" id="PTHR12131:SF1">
    <property type="entry name" value="ATP-DEPENDENT RNA HELICASE SUPV3L1, MITOCHONDRIAL-RELATED"/>
    <property type="match status" value="1"/>
</dbReference>
<dbReference type="Pfam" id="PF22527">
    <property type="entry name" value="DEXQc_Suv3"/>
    <property type="match status" value="1"/>
</dbReference>
<comment type="caution">
    <text evidence="7">The sequence shown here is derived from an EMBL/GenBank/DDBJ whole genome shotgun (WGS) entry which is preliminary data.</text>
</comment>
<keyword evidence="8" id="KW-1185">Reference proteome</keyword>
<evidence type="ECO:0000256" key="5">
    <source>
        <dbReference type="SAM" id="MobiDB-lite"/>
    </source>
</evidence>
<sequence>MFAPRVRAVLGPTNTGKTHLAITRLLAHASGIIGFPLRLLARENYDRMVAAKGEKYVALITGEEKIVPPEARWFACTVEAMPLDRRAEFVAVDEIQLCADADRGHIFTDRLLHARGMVETMFLGAETIRPLLQRLVPQAEIETRPRLSQLTHSGPAKLTKLPPRSAVVAFSAAEVYAIAEAIRRRRGGCAVVMGRMSPRTRNAQVALYQNREVDFLVATDAIGMGLNMDVDHIAFADLQKFDGHQIRALNAQEAAQIAGRAGRGMRDGTFGTTAECPPLPEELARQIEGHAFEPLTQIAWRNSDLDFASIDGLLDSLAATPPTPGLSKGNDAVDHITLNALSREQEIRQLGQGRARVRLLWEACQVPDFRKIADDSHTRLCAKIFGHLATEGRLPSDWVAGNIAALGNVEGDLDTLMARLANIRIWSYIAARADWISDAATQQAEARKAEEAVSDALHERLIARFVDRRAAHLIRRLDDTEETLLSAVTRQGEVVVEGHTVGKVTGFHFQPDPEATKEEDKRLVLRAARRALREEIPRRLAALETAKDEAFRLTPQHRVVWDEAEIARLRPGPEPLKPHVDVIATEFLDNAQRERVRVRLAAWLDSLVKRELGGLEAIEAKAAEDNTLRGPAFRLREAMGLAPGATEREIPADLRARLKAIGIRAGRYAMYLPDVLKPRAMGLRAQLWALRRNIPTPLLPNPGLVSVTLPETVPESGAEDAAADPNTPRGPEGWPQGFAIMAGWLPAGRVLLRLDVAERIAGELGYLTRRAPAPVPEGLASRLGVKGDTLPMALEAMGFRLMPSPPLEEGEFGPPLPARISVVRQDRAGPRGPRRDGRPERNESRGDQPRGERGAPRGPRPDRAPRPEGTRPEGPRPVYFGPPIPPELRPARPEGPRREGPRRDAPRRERVDHGPRRDWRVDGLPPGVSPPPEAAADAQRPDRSGPDRSGQDRPRHEGPRRGPPRGPNDRPQGGAPRPEGAPQEARRDDRGPRPDRGPDRGPNRGPDRGGKPGGGDRYPRQDRDRGGDRGGDRSAPREWSSGPKPDSPFAVLAQLKLRKD</sequence>
<protein>
    <submittedName>
        <fullName evidence="7">DNA helicase</fullName>
    </submittedName>
</protein>
<evidence type="ECO:0000259" key="6">
    <source>
        <dbReference type="PROSITE" id="PS51194"/>
    </source>
</evidence>
<name>A0ABX1ES92_9PROT</name>
<dbReference type="EMBL" id="JAAVTX010000001">
    <property type="protein sequence ID" value="NKE43476.1"/>
    <property type="molecule type" value="Genomic_DNA"/>
</dbReference>
<keyword evidence="3 7" id="KW-0347">Helicase</keyword>
<keyword evidence="1" id="KW-0547">Nucleotide-binding</keyword>
<feature type="compositionally biased region" description="Basic and acidic residues" evidence="5">
    <location>
        <begin position="889"/>
        <end position="921"/>
    </location>
</feature>
<proteinExistence type="predicted"/>
<dbReference type="InterPro" id="IPR027417">
    <property type="entry name" value="P-loop_NTPase"/>
</dbReference>
<evidence type="ECO:0000256" key="1">
    <source>
        <dbReference type="ARBA" id="ARBA00022741"/>
    </source>
</evidence>
<dbReference type="InterPro" id="IPR055206">
    <property type="entry name" value="DEXQc_SUV3"/>
</dbReference>
<keyword evidence="2" id="KW-0378">Hydrolase</keyword>
<evidence type="ECO:0000313" key="7">
    <source>
        <dbReference type="EMBL" id="NKE43476.1"/>
    </source>
</evidence>
<dbReference type="Pfam" id="PF00271">
    <property type="entry name" value="Helicase_C"/>
    <property type="match status" value="1"/>
</dbReference>
<keyword evidence="4" id="KW-0067">ATP-binding</keyword>
<accession>A0ABX1ES92</accession>
<feature type="compositionally biased region" description="Basic and acidic residues" evidence="5">
    <location>
        <begin position="939"/>
        <end position="960"/>
    </location>
</feature>
<organism evidence="7 8">
    <name type="scientific">Falsiroseomonas frigidaquae</name>
    <dbReference type="NCBI Taxonomy" id="487318"/>
    <lineage>
        <taxon>Bacteria</taxon>
        <taxon>Pseudomonadati</taxon>
        <taxon>Pseudomonadota</taxon>
        <taxon>Alphaproteobacteria</taxon>
        <taxon>Acetobacterales</taxon>
        <taxon>Roseomonadaceae</taxon>
        <taxon>Falsiroseomonas</taxon>
    </lineage>
</organism>
<feature type="compositionally biased region" description="Basic and acidic residues" evidence="5">
    <location>
        <begin position="1017"/>
        <end position="1036"/>
    </location>
</feature>
<feature type="domain" description="Helicase C-terminal" evidence="6">
    <location>
        <begin position="153"/>
        <end position="306"/>
    </location>
</feature>
<dbReference type="Proteomes" id="UP000765160">
    <property type="component" value="Unassembled WGS sequence"/>
</dbReference>
<feature type="region of interest" description="Disordered" evidence="5">
    <location>
        <begin position="805"/>
        <end position="1060"/>
    </location>
</feature>
<feature type="compositionally biased region" description="Basic and acidic residues" evidence="5">
    <location>
        <begin position="824"/>
        <end position="874"/>
    </location>
</feature>
<dbReference type="InterPro" id="IPR001650">
    <property type="entry name" value="Helicase_C-like"/>
</dbReference>
<dbReference type="SMART" id="SM00490">
    <property type="entry name" value="HELICc"/>
    <property type="match status" value="1"/>
</dbReference>
<evidence type="ECO:0000256" key="3">
    <source>
        <dbReference type="ARBA" id="ARBA00022806"/>
    </source>
</evidence>
<dbReference type="PROSITE" id="PS51194">
    <property type="entry name" value="HELICASE_CTER"/>
    <property type="match status" value="1"/>
</dbReference>
<dbReference type="Gene3D" id="3.40.50.300">
    <property type="entry name" value="P-loop containing nucleotide triphosphate hydrolases"/>
    <property type="match status" value="2"/>
</dbReference>
<evidence type="ECO:0000256" key="2">
    <source>
        <dbReference type="ARBA" id="ARBA00022801"/>
    </source>
</evidence>
<dbReference type="GO" id="GO:0004386">
    <property type="term" value="F:helicase activity"/>
    <property type="evidence" value="ECO:0007669"/>
    <property type="project" value="UniProtKB-KW"/>
</dbReference>
<evidence type="ECO:0000313" key="8">
    <source>
        <dbReference type="Proteomes" id="UP000765160"/>
    </source>
</evidence>
<evidence type="ECO:0000256" key="4">
    <source>
        <dbReference type="ARBA" id="ARBA00022840"/>
    </source>
</evidence>
<feature type="compositionally biased region" description="Basic and acidic residues" evidence="5">
    <location>
        <begin position="984"/>
        <end position="1010"/>
    </location>
</feature>
<feature type="region of interest" description="Disordered" evidence="5">
    <location>
        <begin position="714"/>
        <end position="733"/>
    </location>
</feature>
<reference evidence="7 8" key="1">
    <citation type="submission" date="2020-03" db="EMBL/GenBank/DDBJ databases">
        <title>Roseomonas selenitidurans sp. nov. isolated from soil.</title>
        <authorList>
            <person name="Liu H."/>
        </authorList>
    </citation>
    <scope>NUCLEOTIDE SEQUENCE [LARGE SCALE GENOMIC DNA]</scope>
    <source>
        <strain evidence="7 8">JCM 15073</strain>
    </source>
</reference>
<gene>
    <name evidence="7" type="ORF">HB662_01715</name>
</gene>